<evidence type="ECO:0000313" key="1">
    <source>
        <dbReference type="EMBL" id="KRX41992.1"/>
    </source>
</evidence>
<reference evidence="1 2" key="1">
    <citation type="submission" date="2015-01" db="EMBL/GenBank/DDBJ databases">
        <title>Evolution of Trichinella species and genotypes.</title>
        <authorList>
            <person name="Korhonen P.K."/>
            <person name="Edoardo P."/>
            <person name="Giuseppe L.R."/>
            <person name="Gasser R.B."/>
        </authorList>
    </citation>
    <scope>NUCLEOTIDE SEQUENCE [LARGE SCALE GENOMIC DNA]</scope>
    <source>
        <strain evidence="1">ISS417</strain>
    </source>
</reference>
<sequence>MQRTTKRSPVMNKVMLKDASMQFTAMNIYGYCETLKLMPNEIQNSKNENKHSLPVMNKLCPFKIRNKHQQDSISNDSKNTRKDVNPIVHHSSDVSIVAIISFTFWAWGDVENTDLSDDFTLCLNSPYLNNNNLIYNIIYTIASNMWIKECKESRMRGFTETQKLFWTEDNEAA</sequence>
<dbReference type="AlphaFoldDB" id="A0A0V0TSN2"/>
<name>A0A0V0TSN2_9BILA</name>
<evidence type="ECO:0000313" key="2">
    <source>
        <dbReference type="Proteomes" id="UP000055048"/>
    </source>
</evidence>
<proteinExistence type="predicted"/>
<comment type="caution">
    <text evidence="1">The sequence shown here is derived from an EMBL/GenBank/DDBJ whole genome shotgun (WGS) entry which is preliminary data.</text>
</comment>
<dbReference type="EMBL" id="JYDJ01000156">
    <property type="protein sequence ID" value="KRX41992.1"/>
    <property type="molecule type" value="Genomic_DNA"/>
</dbReference>
<accession>A0A0V0TSN2</accession>
<gene>
    <name evidence="1" type="ORF">T05_3501</name>
</gene>
<dbReference type="Proteomes" id="UP000055048">
    <property type="component" value="Unassembled WGS sequence"/>
</dbReference>
<protein>
    <submittedName>
        <fullName evidence="1">Uncharacterized protein</fullName>
    </submittedName>
</protein>
<organism evidence="1 2">
    <name type="scientific">Trichinella murrelli</name>
    <dbReference type="NCBI Taxonomy" id="144512"/>
    <lineage>
        <taxon>Eukaryota</taxon>
        <taxon>Metazoa</taxon>
        <taxon>Ecdysozoa</taxon>
        <taxon>Nematoda</taxon>
        <taxon>Enoplea</taxon>
        <taxon>Dorylaimia</taxon>
        <taxon>Trichinellida</taxon>
        <taxon>Trichinellidae</taxon>
        <taxon>Trichinella</taxon>
    </lineage>
</organism>
<keyword evidence="2" id="KW-1185">Reference proteome</keyword>